<evidence type="ECO:0000259" key="10">
    <source>
        <dbReference type="Pfam" id="PF01370"/>
    </source>
</evidence>
<dbReference type="EC" id="1.1.1.271" evidence="3 9"/>
<organism evidence="11 12">
    <name type="scientific">Citrifermentans bremense</name>
    <dbReference type="NCBI Taxonomy" id="60035"/>
    <lineage>
        <taxon>Bacteria</taxon>
        <taxon>Pseudomonadati</taxon>
        <taxon>Thermodesulfobacteriota</taxon>
        <taxon>Desulfuromonadia</taxon>
        <taxon>Geobacterales</taxon>
        <taxon>Geobacteraceae</taxon>
        <taxon>Citrifermentans</taxon>
    </lineage>
</organism>
<feature type="binding site" evidence="9">
    <location>
        <begin position="106"/>
        <end position="109"/>
    </location>
    <ligand>
        <name>NADP(+)</name>
        <dbReference type="ChEBI" id="CHEBI:58349"/>
    </ligand>
</feature>
<feature type="binding site" evidence="9">
    <location>
        <begin position="11"/>
        <end position="17"/>
    </location>
    <ligand>
        <name>NADP(+)</name>
        <dbReference type="ChEBI" id="CHEBI:58349"/>
    </ligand>
</feature>
<evidence type="ECO:0000256" key="3">
    <source>
        <dbReference type="ARBA" id="ARBA00012371"/>
    </source>
</evidence>
<reference evidence="11 12" key="1">
    <citation type="submission" date="2020-06" db="EMBL/GenBank/DDBJ databases">
        <title>Interaction of electrochemicaly active bacteria, Geobacter bremensis R4 on different carbon anode.</title>
        <authorList>
            <person name="Meng L."/>
            <person name="Yoshida N."/>
        </authorList>
    </citation>
    <scope>NUCLEOTIDE SEQUENCE [LARGE SCALE GENOMIC DNA]</scope>
    <source>
        <strain evidence="11 12">R4</strain>
    </source>
</reference>
<evidence type="ECO:0000256" key="8">
    <source>
        <dbReference type="ARBA" id="ARBA00051935"/>
    </source>
</evidence>
<evidence type="ECO:0000256" key="5">
    <source>
        <dbReference type="ARBA" id="ARBA00023002"/>
    </source>
</evidence>
<feature type="binding site" evidence="9">
    <location>
        <position position="180"/>
    </location>
    <ligand>
        <name>NADP(+)</name>
        <dbReference type="ChEBI" id="CHEBI:58349"/>
    </ligand>
</feature>
<evidence type="ECO:0000256" key="2">
    <source>
        <dbReference type="ARBA" id="ARBA00005959"/>
    </source>
</evidence>
<protein>
    <recommendedName>
        <fullName evidence="3 9">GDP-L-fucose synthase</fullName>
        <ecNumber evidence="3 9">1.1.1.271</ecNumber>
    </recommendedName>
    <alternativeName>
        <fullName evidence="9">GDP-4-keto-6-deoxy-D-mannose-3,5-epimerase-4-reductase</fullName>
    </alternativeName>
</protein>
<dbReference type="Gene3D" id="3.40.50.720">
    <property type="entry name" value="NAD(P)-binding Rossmann-like Domain"/>
    <property type="match status" value="1"/>
</dbReference>
<dbReference type="InterPro" id="IPR036291">
    <property type="entry name" value="NAD(P)-bd_dom_sf"/>
</dbReference>
<evidence type="ECO:0000313" key="12">
    <source>
        <dbReference type="Proteomes" id="UP000515472"/>
    </source>
</evidence>
<dbReference type="Pfam" id="PF01370">
    <property type="entry name" value="Epimerase"/>
    <property type="match status" value="1"/>
</dbReference>
<accession>A0A6S6M3K7</accession>
<keyword evidence="12" id="KW-1185">Reference proteome</keyword>
<comment type="function">
    <text evidence="9">Catalyzes the two-step NADP-dependent conversion of GDP-4-dehydro-6-deoxy-D-mannose to GDP-fucose, involving an epimerase and a reductase reaction.</text>
</comment>
<evidence type="ECO:0000256" key="6">
    <source>
        <dbReference type="ARBA" id="ARBA00023235"/>
    </source>
</evidence>
<dbReference type="FunFam" id="3.40.50.720:FF:000101">
    <property type="entry name" value="GDP-L-fucose synthase"/>
    <property type="match status" value="1"/>
</dbReference>
<feature type="domain" description="NAD-dependent epimerase/dehydratase" evidence="10">
    <location>
        <begin position="7"/>
        <end position="232"/>
    </location>
</feature>
<evidence type="ECO:0000313" key="11">
    <source>
        <dbReference type="EMBL" id="BCG48288.1"/>
    </source>
</evidence>
<dbReference type="PANTHER" id="PTHR43238">
    <property type="entry name" value="GDP-L-FUCOSE SYNTHASE"/>
    <property type="match status" value="1"/>
</dbReference>
<dbReference type="InterPro" id="IPR001509">
    <property type="entry name" value="Epimerase_deHydtase"/>
</dbReference>
<dbReference type="GO" id="GO:0016853">
    <property type="term" value="F:isomerase activity"/>
    <property type="evidence" value="ECO:0007669"/>
    <property type="project" value="UniProtKB-KW"/>
</dbReference>
<dbReference type="RefSeq" id="WP_185243052.1">
    <property type="nucleotide sequence ID" value="NZ_AP023213.1"/>
</dbReference>
<dbReference type="PANTHER" id="PTHR43238:SF1">
    <property type="entry name" value="GDP-L-FUCOSE SYNTHASE"/>
    <property type="match status" value="1"/>
</dbReference>
<feature type="binding site" evidence="9">
    <location>
        <position position="281"/>
    </location>
    <ligand>
        <name>substrate</name>
    </ligand>
</feature>
<comment type="pathway">
    <text evidence="1 9">Nucleotide-sugar biosynthesis; GDP-L-fucose biosynthesis via de novo pathway; GDP-L-fucose from GDP-alpha-D-mannose: step 2/2.</text>
</comment>
<feature type="binding site" evidence="9">
    <location>
        <begin position="164"/>
        <end position="167"/>
    </location>
    <ligand>
        <name>NADP(+)</name>
        <dbReference type="ChEBI" id="CHEBI:58349"/>
    </ligand>
</feature>
<comment type="similarity">
    <text evidence="2 9">Belongs to the NAD(P)-dependent epimerase/dehydratase family. Fucose synthase subfamily.</text>
</comment>
<dbReference type="Gene3D" id="3.90.25.10">
    <property type="entry name" value="UDP-galactose 4-epimerase, domain 1"/>
    <property type="match status" value="1"/>
</dbReference>
<keyword evidence="5 9" id="KW-0560">Oxidoreductase</keyword>
<dbReference type="GO" id="GO:0050577">
    <property type="term" value="F:GDP-L-fucose synthase activity"/>
    <property type="evidence" value="ECO:0007669"/>
    <property type="project" value="UniProtKB-UniRule"/>
</dbReference>
<keyword evidence="6 9" id="KW-0413">Isomerase</keyword>
<feature type="binding site" evidence="9">
    <location>
        <position position="203"/>
    </location>
    <ligand>
        <name>substrate</name>
    </ligand>
</feature>
<sequence length="324" mass="35902">MNKDAKIFIAGSNGLVGSALTRSLKAAGYHNLLTPGKDRLDLTDHLAVKAFFESEKPEYAILAAAKVGGIHANNTYPADFIYQNLAIQNNVIHEAYRNGVKRLLFLGSSCIYPKHAPQPMKEEHLLTGPLEPTNEPYAIAKIAGLKMCESYNRQYGTKFIAVMPTNLYGPGDNFDLANSHVLPALIRKFHEATLQRQPEVVIWGTGTPRREFLYVDDMAEACVYLMNLPDATIAEELTNYPKPCFVNLGTGIDVTIRELAETVRDVVGFEGALAFDASKPDGTPRKLQDVSRMKALGWEAKVGLKDGIARSYQWFLENQGNIRK</sequence>
<feature type="binding site" evidence="9">
    <location>
        <position position="141"/>
    </location>
    <ligand>
        <name>NADP(+)</name>
        <dbReference type="ChEBI" id="CHEBI:58349"/>
    </ligand>
</feature>
<dbReference type="EMBL" id="AP023213">
    <property type="protein sequence ID" value="BCG48288.1"/>
    <property type="molecule type" value="Genomic_DNA"/>
</dbReference>
<dbReference type="UniPathway" id="UPA00128">
    <property type="reaction ID" value="UER00191"/>
</dbReference>
<dbReference type="CDD" id="cd05239">
    <property type="entry name" value="GDP_FS_SDR_e"/>
    <property type="match status" value="1"/>
</dbReference>
<proteinExistence type="inferred from homology"/>
<dbReference type="Proteomes" id="UP000515472">
    <property type="component" value="Chromosome"/>
</dbReference>
<dbReference type="InterPro" id="IPR028614">
    <property type="entry name" value="GDP_fucose/colitose_synth"/>
</dbReference>
<gene>
    <name evidence="9" type="primary">fcl</name>
    <name evidence="11" type="ORF">GEOBRER4_n3173</name>
</gene>
<evidence type="ECO:0000256" key="9">
    <source>
        <dbReference type="HAMAP-Rule" id="MF_00956"/>
    </source>
</evidence>
<evidence type="ECO:0000256" key="1">
    <source>
        <dbReference type="ARBA" id="ARBA00004883"/>
    </source>
</evidence>
<feature type="site" description="Important for catalytic activity" evidence="9">
    <location>
        <position position="110"/>
    </location>
</feature>
<keyword evidence="4 9" id="KW-0521">NADP</keyword>
<feature type="active site" description="Proton donor/acceptor" evidence="9">
    <location>
        <position position="137"/>
    </location>
</feature>
<feature type="site" description="Important for catalytic activity" evidence="9">
    <location>
        <position position="108"/>
    </location>
</feature>
<feature type="binding site" evidence="9">
    <location>
        <position position="210"/>
    </location>
    <ligand>
        <name>substrate</name>
    </ligand>
</feature>
<dbReference type="GO" id="GO:0070401">
    <property type="term" value="F:NADP+ binding"/>
    <property type="evidence" value="ECO:0007669"/>
    <property type="project" value="UniProtKB-UniRule"/>
</dbReference>
<dbReference type="AlphaFoldDB" id="A0A6S6M3K7"/>
<comment type="catalytic activity">
    <reaction evidence="8 9">
        <text>GDP-beta-L-fucose + NADP(+) = GDP-4-dehydro-alpha-D-rhamnose + NADPH + H(+)</text>
        <dbReference type="Rhea" id="RHEA:18885"/>
        <dbReference type="ChEBI" id="CHEBI:15378"/>
        <dbReference type="ChEBI" id="CHEBI:57273"/>
        <dbReference type="ChEBI" id="CHEBI:57783"/>
        <dbReference type="ChEBI" id="CHEBI:57964"/>
        <dbReference type="ChEBI" id="CHEBI:58349"/>
        <dbReference type="EC" id="1.1.1.271"/>
    </reaction>
</comment>
<dbReference type="SUPFAM" id="SSF51735">
    <property type="entry name" value="NAD(P)-binding Rossmann-fold domains"/>
    <property type="match status" value="1"/>
</dbReference>
<dbReference type="HAMAP" id="MF_00956">
    <property type="entry name" value="GDP_fucose_synth"/>
    <property type="match status" value="1"/>
</dbReference>
<name>A0A6S6M3K7_9BACT</name>
<dbReference type="KEGG" id="gbn:GEOBRER4_30380"/>
<evidence type="ECO:0000256" key="4">
    <source>
        <dbReference type="ARBA" id="ARBA00022857"/>
    </source>
</evidence>
<feature type="binding site" evidence="9">
    <location>
        <position position="188"/>
    </location>
    <ligand>
        <name>substrate</name>
    </ligand>
</feature>
<dbReference type="GO" id="GO:0042351">
    <property type="term" value="P:'de novo' GDP-L-fucose biosynthetic process"/>
    <property type="evidence" value="ECO:0007669"/>
    <property type="project" value="UniProtKB-UniRule"/>
</dbReference>
<evidence type="ECO:0000256" key="7">
    <source>
        <dbReference type="ARBA" id="ARBA00023268"/>
    </source>
</evidence>
<keyword evidence="7 9" id="KW-0511">Multifunctional enzyme</keyword>